<protein>
    <submittedName>
        <fullName evidence="2">Uncharacterized protein</fullName>
    </submittedName>
</protein>
<dbReference type="EMBL" id="LN852800">
    <property type="protein sequence ID" value="CRY93933.1"/>
    <property type="molecule type" value="Genomic_DNA"/>
</dbReference>
<reference evidence="2" key="2">
    <citation type="submission" date="2015-07" db="EMBL/GenBank/DDBJ databases">
        <title>Plasmids, circular viruses and viroids from rat gut.</title>
        <authorList>
            <person name="Jorgensen T.J."/>
            <person name="Hansen M.A."/>
            <person name="Xu Z."/>
            <person name="Tabak M.A."/>
            <person name="Sorensen S.J."/>
            <person name="Hansen L.H."/>
        </authorList>
    </citation>
    <scope>NUCLEOTIDE SEQUENCE</scope>
    <source>
        <plasmid evidence="2">pRGRH0110</plasmid>
    </source>
</reference>
<evidence type="ECO:0000256" key="1">
    <source>
        <dbReference type="SAM" id="MobiDB-lite"/>
    </source>
</evidence>
<accession>A0A0H5PWH9</accession>
<geneLocation type="plasmid" evidence="2">
    <name>pRGRH0110</name>
</geneLocation>
<feature type="region of interest" description="Disordered" evidence="1">
    <location>
        <begin position="60"/>
        <end position="82"/>
    </location>
</feature>
<organism evidence="2">
    <name type="scientific">uncultured prokaryote</name>
    <dbReference type="NCBI Taxonomy" id="198431"/>
    <lineage>
        <taxon>unclassified sequences</taxon>
        <taxon>environmental samples</taxon>
    </lineage>
</organism>
<proteinExistence type="predicted"/>
<dbReference type="AlphaFoldDB" id="A0A0H5PWH9"/>
<reference evidence="2" key="1">
    <citation type="submission" date="2015-06" db="EMBL/GenBank/DDBJ databases">
        <authorList>
            <person name="Joergensen T."/>
        </authorList>
    </citation>
    <scope>NUCLEOTIDE SEQUENCE</scope>
    <source>
        <plasmid evidence="2">pRGRH0110</plasmid>
    </source>
</reference>
<keyword evidence="2" id="KW-0614">Plasmid</keyword>
<evidence type="ECO:0000313" key="2">
    <source>
        <dbReference type="EMBL" id="CRY93933.1"/>
    </source>
</evidence>
<sequence length="525" mass="61066">MQDSMEVSQYIQKQRALYLEKNAWLDANYERIEPHAFYREIFPVGSFERKGHFEDEKGNGVGISVHEAPEGVDGAENGSERRENGIGMNIKEKGEVHRFVINDEHEKLDELIGQEFAILSPVSYFGKSRAGKYARYLYAITFDLDGVDMPQLRDTFHQMNRGFIPAATFVVNSGTGLHLYYVLESPVAMYPQNQKFLKELKYVLTRRIWNRFTSKIEEPQVQGVLQGFRVVGSGTKLGLDYPVVAYRYGKPVSIEYLLQYVPDTNGDLQRVTGILEKGTLSIDEAKKKYPEWYERRVVRGERRGRWTVKRDLYDWWLRKIETEIHVGHRFYGIMTLAIYAVKCSIDEDELRRDADRLMKIFDDMSYEDSNRFTVEDVVKALEMYNENFVTFPRADIAKYSGIPIPPNKRNWRKQADHIQYMNNQREFKVSRGECTNGGRPDKYGVIREYMLSHPDVRKKTEIALALKIDRHTVGKYYDEIRAELDCRSRLATLQRRIVVENGKIVIKLVPSQELSDQLLDAGKLS</sequence>
<name>A0A0H5PWH9_9ZZZZ</name>